<reference evidence="3" key="1">
    <citation type="journal article" date="2019" name="Int. J. Syst. Evol. Microbiol.">
        <title>The Global Catalogue of Microorganisms (GCM) 10K type strain sequencing project: providing services to taxonomists for standard genome sequencing and annotation.</title>
        <authorList>
            <consortium name="The Broad Institute Genomics Platform"/>
            <consortium name="The Broad Institute Genome Sequencing Center for Infectious Disease"/>
            <person name="Wu L."/>
            <person name="Ma J."/>
        </authorList>
    </citation>
    <scope>NUCLEOTIDE SEQUENCE [LARGE SCALE GENOMIC DNA]</scope>
    <source>
        <strain evidence="3">JCM 18055</strain>
    </source>
</reference>
<evidence type="ECO:0000256" key="1">
    <source>
        <dbReference type="SAM" id="Phobius"/>
    </source>
</evidence>
<dbReference type="EMBL" id="BAABIC010000017">
    <property type="protein sequence ID" value="GAA4702112.1"/>
    <property type="molecule type" value="Genomic_DNA"/>
</dbReference>
<gene>
    <name evidence="2" type="ORF">GCM10023215_46500</name>
</gene>
<keyword evidence="3" id="KW-1185">Reference proteome</keyword>
<proteinExistence type="predicted"/>
<accession>A0ABP8XA69</accession>
<dbReference type="Pfam" id="PF07784">
    <property type="entry name" value="DUF1622"/>
    <property type="match status" value="1"/>
</dbReference>
<dbReference type="Proteomes" id="UP001500325">
    <property type="component" value="Unassembled WGS sequence"/>
</dbReference>
<name>A0ABP8XA69_9PSEU</name>
<keyword evidence="1" id="KW-0812">Transmembrane</keyword>
<feature type="transmembrane region" description="Helical" evidence="1">
    <location>
        <begin position="92"/>
        <end position="111"/>
    </location>
</feature>
<dbReference type="InterPro" id="IPR012427">
    <property type="entry name" value="DUF1622"/>
</dbReference>
<feature type="transmembrane region" description="Helical" evidence="1">
    <location>
        <begin position="62"/>
        <end position="80"/>
    </location>
</feature>
<keyword evidence="1" id="KW-1133">Transmembrane helix</keyword>
<feature type="transmembrane region" description="Helical" evidence="1">
    <location>
        <begin position="20"/>
        <end position="41"/>
    </location>
</feature>
<evidence type="ECO:0000313" key="3">
    <source>
        <dbReference type="Proteomes" id="UP001500325"/>
    </source>
</evidence>
<protein>
    <submittedName>
        <fullName evidence="2">DUF1622 domain-containing protein</fullName>
    </submittedName>
</protein>
<dbReference type="PANTHER" id="PTHR38468:SF1">
    <property type="entry name" value="SLL0939 PROTEIN"/>
    <property type="match status" value="1"/>
</dbReference>
<keyword evidence="1" id="KW-0472">Membrane</keyword>
<dbReference type="PANTHER" id="PTHR38468">
    <property type="entry name" value="SLL0939 PROTEIN"/>
    <property type="match status" value="1"/>
</dbReference>
<dbReference type="RefSeq" id="WP_345382848.1">
    <property type="nucleotide sequence ID" value="NZ_BAABIC010000017.1"/>
</dbReference>
<comment type="caution">
    <text evidence="2">The sequence shown here is derived from an EMBL/GenBank/DDBJ whole genome shotgun (WGS) entry which is preliminary data.</text>
</comment>
<sequence length="150" mass="16067">MDEHAAGSGTTVVWLMDGAAVVFEVLGAAVLVIGLVWSVVLSARVWLVTRRGRDGYQTLRETFGGTLLLAIEVLVAADLLRTIAVEPTLQNVAILGLIVVIRTFLSFSLEIEIDGVPPWRRALTSGPERVAAAAVRARDRADASPRGRHG</sequence>
<organism evidence="2 3">
    <name type="scientific">Pseudonocardia yuanmonensis</name>
    <dbReference type="NCBI Taxonomy" id="1095914"/>
    <lineage>
        <taxon>Bacteria</taxon>
        <taxon>Bacillati</taxon>
        <taxon>Actinomycetota</taxon>
        <taxon>Actinomycetes</taxon>
        <taxon>Pseudonocardiales</taxon>
        <taxon>Pseudonocardiaceae</taxon>
        <taxon>Pseudonocardia</taxon>
    </lineage>
</organism>
<evidence type="ECO:0000313" key="2">
    <source>
        <dbReference type="EMBL" id="GAA4702112.1"/>
    </source>
</evidence>